<evidence type="ECO:0000313" key="6">
    <source>
        <dbReference type="Proteomes" id="UP000006591"/>
    </source>
</evidence>
<dbReference type="Pfam" id="PF20431">
    <property type="entry name" value="E_motif"/>
    <property type="match status" value="1"/>
</dbReference>
<evidence type="ECO:0000256" key="3">
    <source>
        <dbReference type="PROSITE-ProRule" id="PRU00708"/>
    </source>
</evidence>
<evidence type="ECO:0000313" key="5">
    <source>
        <dbReference type="EnsemblPlants" id="ONIVA05G00480.1"/>
    </source>
</evidence>
<protein>
    <recommendedName>
        <fullName evidence="4">F-box domain-containing protein</fullName>
    </recommendedName>
</protein>
<feature type="repeat" description="PPR" evidence="3">
    <location>
        <begin position="231"/>
        <end position="265"/>
    </location>
</feature>
<dbReference type="InterPro" id="IPR046848">
    <property type="entry name" value="E_motif"/>
</dbReference>
<dbReference type="FunFam" id="1.25.40.10:FF:001889">
    <property type="entry name" value="Pentatricopeptide repeat-containing protein"/>
    <property type="match status" value="1"/>
</dbReference>
<dbReference type="SUPFAM" id="SSF81383">
    <property type="entry name" value="F-box domain"/>
    <property type="match status" value="2"/>
</dbReference>
<dbReference type="STRING" id="4536.A0A0E0H8E3"/>
<proteinExistence type="predicted"/>
<name>A0A0E0H8E3_ORYNI</name>
<dbReference type="Gramene" id="ONIVA05G00480.1">
    <property type="protein sequence ID" value="ONIVA05G00480.1"/>
    <property type="gene ID" value="ONIVA05G00480"/>
</dbReference>
<sequence>MAPASPAVMASRPDPGELQAFLRGLRTHHAVLCAHAFLLRRGLLLGHRTTAGILLSAATSTATSASRPAHAHAHAHLLRLLLHHLPPPLPLFSLDNALRALAPRLPFSALLSLFAALLRSHHPAFPARFSFPTLLSKASSSSSPRLHLPSALALHAQLLRRGLLFSPPLHAANALLHFYAAATLLPCARNLFDEMPFRDVASYNTMMTAYAGAVDGIDAARHLFDGMLLRNVVSWNIMINGYVKVKRPEQALEVVRWMAEIGVRGTAVAMVGAATACARLGRLGAGKEVHCAFLRRFEERNLLFSTALVDMYGKCRNADAARKVFDRLSFRNVVCWNAMIIGHCVYGEPGDGIRLFHDMIGQDDQHGLLPDEVTFIGVLCACTRLALLDDGKAYFEQMSTMYNIKPTFAHYWCMANLYASVGLLEEAEGLLTSMPEELKAHALGGLLGLCRFRGEWELGERIVLRLIELEPSNSVHYALLCNVYASAGRWEDVHRVKAIIKERDEKLSPGHRLVNLNEILHQFRERQPENQEIYGILDGLVSRLINKQRKKKEKKLVVNRHRWSPPCTLKSSLPPPPSDPQVPLCYPAPRAVTVDASAAAAVVVVGEFLPLPSLLLPLPQASRQLMEVATPNNNAHQVIDELVSNDDDDDRLSALPDEISIDILQRLPLRTSAQTTILTRRWTHLFPSMTHLKIDINEFVPCILTRHNVARSMAMSWYTQALRTLLAPTIDPDRTIRIMHLRFYPTDSYLLSIARMVDDAVQSASASKIEVLDFAILNEVSEVHCTEKQMSRYGRRFMSFFQACPNGFRCLTSLSLWALSCSTSFYGLCDSGRNSVLKIDASPCSQLRTLRMIFCSYIKVELVHVPKLESVDCDTWVGVNPPVYFGCVPLLDKIRFSSTCLKMQQPFVLSSWLSTVPTLTSLHLDFQYEMVWIMPEEPKKLFPIFRNLKDVYLYNISNDSGLDWTLFVLEGAPSLKSFHVKISHHICGGDGFEHNAGSSNVVWEASSDIIKHKNLRLLDIIGFETEENLIKYIRLAIQRAIALQRIHLHEKEPCEDCDDIYLNTPSLSRTRFPNNEQEKDLLREQLLQGFSSAQELYLGHMQCQVVDDRLSALPDEILIDILQRLQLPTAARTTTLARRWTHLLQSMNHLEIDVADFIPRRSAPSLKRNTMTRVKVAMSRYTQAMRTLLAPRAESPQLIIIRTLHLCFYLTDPYLHSVGRMLEDAVQSAGGRASKIEVLSFSILIEVPELLCTEKHLARYGRRFMSFFQAYPNAFKRLTSLSLWALRFGDSDIPNLLASCLQLQHLTLQDCDNGKRSVLRIDAPNSQLSTLTMAFCSYIKVELINAPKLKCVDCDTWVGANPPVCFGCVPMLDRIRFSSTCHKMQLPFKLSDWLSTVPTLTSLHLDFQDEMVWILPEEPKKLFPIFRNLRNVYLCSISLDCGLDWTLFVLEGAPFLERFHVKISLHICDENGFKDRADRSNVVWEASSESIKHKTLRLLDINGFETTENLIKYIRLVIQRAVGLQRIHLHDKEPCEYCDGIYLNTPSLSRTIFPNNEAEKDLLRQQLLQGFSSSIEITIGED</sequence>
<dbReference type="InterPro" id="IPR001810">
    <property type="entry name" value="F-box_dom"/>
</dbReference>
<dbReference type="PROSITE" id="PS51375">
    <property type="entry name" value="PPR"/>
    <property type="match status" value="1"/>
</dbReference>
<evidence type="ECO:0000259" key="4">
    <source>
        <dbReference type="PROSITE" id="PS50181"/>
    </source>
</evidence>
<reference evidence="5" key="1">
    <citation type="submission" date="2015-04" db="UniProtKB">
        <authorList>
            <consortium name="EnsemblPlants"/>
        </authorList>
    </citation>
    <scope>IDENTIFICATION</scope>
    <source>
        <strain evidence="5">SL10</strain>
    </source>
</reference>
<keyword evidence="6" id="KW-1185">Reference proteome</keyword>
<dbReference type="InterPro" id="IPR036047">
    <property type="entry name" value="F-box-like_dom_sf"/>
</dbReference>
<dbReference type="Proteomes" id="UP000006591">
    <property type="component" value="Chromosome 5"/>
</dbReference>
<dbReference type="SUPFAM" id="SSF52047">
    <property type="entry name" value="RNI-like"/>
    <property type="match status" value="2"/>
</dbReference>
<dbReference type="EnsemblPlants" id="ONIVA05G00480.1">
    <property type="protein sequence ID" value="ONIVA05G00480.1"/>
    <property type="gene ID" value="ONIVA05G00480"/>
</dbReference>
<keyword evidence="2" id="KW-0809">Transit peptide</keyword>
<dbReference type="Pfam" id="PF23622">
    <property type="entry name" value="LRR_At1g61320_AtMIF1"/>
    <property type="match status" value="2"/>
</dbReference>
<accession>A0A0E0H8E3</accession>
<keyword evidence="1" id="KW-0677">Repeat</keyword>
<dbReference type="Gene3D" id="3.80.10.10">
    <property type="entry name" value="Ribonuclease Inhibitor"/>
    <property type="match status" value="2"/>
</dbReference>
<organism evidence="5">
    <name type="scientific">Oryza nivara</name>
    <name type="common">Indian wild rice</name>
    <name type="synonym">Oryza sativa f. spontanea</name>
    <dbReference type="NCBI Taxonomy" id="4536"/>
    <lineage>
        <taxon>Eukaryota</taxon>
        <taxon>Viridiplantae</taxon>
        <taxon>Streptophyta</taxon>
        <taxon>Embryophyta</taxon>
        <taxon>Tracheophyta</taxon>
        <taxon>Spermatophyta</taxon>
        <taxon>Magnoliopsida</taxon>
        <taxon>Liliopsida</taxon>
        <taxon>Poales</taxon>
        <taxon>Poaceae</taxon>
        <taxon>BOP clade</taxon>
        <taxon>Oryzoideae</taxon>
        <taxon>Oryzeae</taxon>
        <taxon>Oryzinae</taxon>
        <taxon>Oryza</taxon>
    </lineage>
</organism>
<dbReference type="eggNOG" id="KOG4197">
    <property type="taxonomic scope" value="Eukaryota"/>
</dbReference>
<evidence type="ECO:0000256" key="1">
    <source>
        <dbReference type="ARBA" id="ARBA00022737"/>
    </source>
</evidence>
<dbReference type="FunFam" id="1.25.40.10:FF:001237">
    <property type="entry name" value="Pentatricopeptide repeat-containing protein"/>
    <property type="match status" value="1"/>
</dbReference>
<dbReference type="SMART" id="SM00256">
    <property type="entry name" value="FBOX"/>
    <property type="match status" value="2"/>
</dbReference>
<evidence type="ECO:0000256" key="2">
    <source>
        <dbReference type="ARBA" id="ARBA00022946"/>
    </source>
</evidence>
<dbReference type="InterPro" id="IPR055357">
    <property type="entry name" value="LRR_At1g61320_AtMIF1"/>
</dbReference>
<dbReference type="Pfam" id="PF01535">
    <property type="entry name" value="PPR"/>
    <property type="match status" value="2"/>
</dbReference>
<dbReference type="InterPro" id="IPR032675">
    <property type="entry name" value="LRR_dom_sf"/>
</dbReference>
<dbReference type="InterPro" id="IPR011990">
    <property type="entry name" value="TPR-like_helical_dom_sf"/>
</dbReference>
<dbReference type="OMA" id="ELYLGHM"/>
<dbReference type="Gene3D" id="1.25.40.10">
    <property type="entry name" value="Tetratricopeptide repeat domain"/>
    <property type="match status" value="2"/>
</dbReference>
<dbReference type="NCBIfam" id="TIGR00756">
    <property type="entry name" value="PPR"/>
    <property type="match status" value="2"/>
</dbReference>
<dbReference type="PROSITE" id="PS50181">
    <property type="entry name" value="FBOX"/>
    <property type="match status" value="1"/>
</dbReference>
<reference evidence="5" key="2">
    <citation type="submission" date="2018-04" db="EMBL/GenBank/DDBJ databases">
        <title>OnivRS2 (Oryza nivara Reference Sequence Version 2).</title>
        <authorList>
            <person name="Zhang J."/>
            <person name="Kudrna D."/>
            <person name="Lee S."/>
            <person name="Talag J."/>
            <person name="Rajasekar S."/>
            <person name="Welchert J."/>
            <person name="Hsing Y.-I."/>
            <person name="Wing R.A."/>
        </authorList>
    </citation>
    <scope>NUCLEOTIDE SEQUENCE [LARGE SCALE GENOMIC DNA]</scope>
    <source>
        <strain evidence="5">SL10</strain>
    </source>
</reference>
<dbReference type="InterPro" id="IPR044997">
    <property type="entry name" value="F-box_plant"/>
</dbReference>
<feature type="domain" description="F-box" evidence="4">
    <location>
        <begin position="1107"/>
        <end position="1154"/>
    </location>
</feature>
<dbReference type="PANTHER" id="PTHR32153">
    <property type="entry name" value="OJ000223_09.16 PROTEIN"/>
    <property type="match status" value="1"/>
</dbReference>
<dbReference type="InterPro" id="IPR002885">
    <property type="entry name" value="PPR_rpt"/>
</dbReference>